<evidence type="ECO:0000313" key="2">
    <source>
        <dbReference type="EMBL" id="SFO86359.1"/>
    </source>
</evidence>
<dbReference type="Proteomes" id="UP000199236">
    <property type="component" value="Unassembled WGS sequence"/>
</dbReference>
<dbReference type="OrthoDB" id="7869420at2"/>
<feature type="transmembrane region" description="Helical" evidence="1">
    <location>
        <begin position="134"/>
        <end position="152"/>
    </location>
</feature>
<dbReference type="AlphaFoldDB" id="A0A1I5KMS3"/>
<feature type="transmembrane region" description="Helical" evidence="1">
    <location>
        <begin position="102"/>
        <end position="122"/>
    </location>
</feature>
<evidence type="ECO:0000313" key="3">
    <source>
        <dbReference type="Proteomes" id="UP000199236"/>
    </source>
</evidence>
<keyword evidence="1" id="KW-0472">Membrane</keyword>
<accession>A0A1I5KMS3</accession>
<proteinExistence type="predicted"/>
<organism evidence="2 3">
    <name type="scientific">Cohaesibacter marisflavi</name>
    <dbReference type="NCBI Taxonomy" id="655353"/>
    <lineage>
        <taxon>Bacteria</taxon>
        <taxon>Pseudomonadati</taxon>
        <taxon>Pseudomonadota</taxon>
        <taxon>Alphaproteobacteria</taxon>
        <taxon>Hyphomicrobiales</taxon>
        <taxon>Cohaesibacteraceae</taxon>
    </lineage>
</organism>
<keyword evidence="1" id="KW-1133">Transmembrane helix</keyword>
<keyword evidence="1" id="KW-0812">Transmembrane</keyword>
<dbReference type="RefSeq" id="WP_090075079.1">
    <property type="nucleotide sequence ID" value="NZ_FOVR01000014.1"/>
</dbReference>
<protein>
    <submittedName>
        <fullName evidence="2">Uncharacterized protein</fullName>
    </submittedName>
</protein>
<dbReference type="STRING" id="655353.SAMN04488056_11487"/>
<name>A0A1I5KMS3_9HYPH</name>
<keyword evidence="3" id="KW-1185">Reference proteome</keyword>
<gene>
    <name evidence="2" type="ORF">SAMN04488056_11487</name>
</gene>
<sequence>MISSLVQRLRQLIGRHDDKILPPFDERRSASLSPLLQDGAQSPYMRVHSKRLFWVGGVLFALCLFGAATLLKLWPDVAPFDSIYRFHDDVWLPLKGRLWTAWFPWSLILWVPLGALVGLGVGMWTSGKDPSRPLHRLIILFLSGLLRLRLAGKAEPSAGLLQTVAHWSQKPGLRFDYMELVIRHSLDHQFEQMEAAVLAGRQVDVAWLRRADRLMRARALFPAKEVNAGEGNLGEAEARWLEAFFDLAFLSHIDTDQDVAVADYLADLMKALGPEERQKFALLDAFVAARPLSSCQYALWQALAGFDQLSASASAQIEQMRRVPPASGRIPEFLAPCTFAFLAVADRNWALASLTALSSIERAYNALRLSGDYQQDADALAWWIGRSRLATIRLLHQRSHQTSLSADDLALWPDERPVYHPLTGSRLAAGGV</sequence>
<dbReference type="EMBL" id="FOVR01000014">
    <property type="protein sequence ID" value="SFO86359.1"/>
    <property type="molecule type" value="Genomic_DNA"/>
</dbReference>
<reference evidence="2 3" key="1">
    <citation type="submission" date="2016-10" db="EMBL/GenBank/DDBJ databases">
        <authorList>
            <person name="de Groot N.N."/>
        </authorList>
    </citation>
    <scope>NUCLEOTIDE SEQUENCE [LARGE SCALE GENOMIC DNA]</scope>
    <source>
        <strain evidence="2 3">CGMCC 1.9157</strain>
    </source>
</reference>
<feature type="transmembrane region" description="Helical" evidence="1">
    <location>
        <begin position="52"/>
        <end position="74"/>
    </location>
</feature>
<evidence type="ECO:0000256" key="1">
    <source>
        <dbReference type="SAM" id="Phobius"/>
    </source>
</evidence>